<dbReference type="InterPro" id="IPR036291">
    <property type="entry name" value="NAD(P)-bd_dom_sf"/>
</dbReference>
<proteinExistence type="predicted"/>
<gene>
    <name evidence="3" type="ORF">FTJAE_10089</name>
</gene>
<keyword evidence="4" id="KW-1185">Reference proteome</keyword>
<comment type="caution">
    <text evidence="3">The sequence shown here is derived from an EMBL/GenBank/DDBJ whole genome shotgun (WGS) entry which is preliminary data.</text>
</comment>
<dbReference type="PANTHER" id="PTHR47585:SF1">
    <property type="entry name" value="DUF1446 DOMAIN-CONTAINING PROTEIN"/>
    <property type="match status" value="1"/>
</dbReference>
<dbReference type="EMBL" id="JAAQRI010000232">
    <property type="protein sequence ID" value="KAF5625192.1"/>
    <property type="molecule type" value="Genomic_DNA"/>
</dbReference>
<dbReference type="SUPFAM" id="SSF51735">
    <property type="entry name" value="NAD(P)-binding Rossmann-fold domains"/>
    <property type="match status" value="1"/>
</dbReference>
<dbReference type="Gene3D" id="3.90.180.10">
    <property type="entry name" value="Medium-chain alcohol dehydrogenases, catalytic domain"/>
    <property type="match status" value="2"/>
</dbReference>
<dbReference type="GeneID" id="59295165"/>
<name>A0A8H5R314_9HYPO</name>
<feature type="domain" description="Acyclic terpene utilisation N-terminal" evidence="1">
    <location>
        <begin position="8"/>
        <end position="363"/>
    </location>
</feature>
<evidence type="ECO:0000259" key="1">
    <source>
        <dbReference type="Pfam" id="PF07287"/>
    </source>
</evidence>
<dbReference type="InterPro" id="IPR056362">
    <property type="entry name" value="AtuA-like_ferredoxin_dom"/>
</dbReference>
<protein>
    <submittedName>
        <fullName evidence="3">Duf1446 domain protein</fullName>
    </submittedName>
</protein>
<organism evidence="3 4">
    <name type="scientific">Fusarium tjaetaba</name>
    <dbReference type="NCBI Taxonomy" id="1567544"/>
    <lineage>
        <taxon>Eukaryota</taxon>
        <taxon>Fungi</taxon>
        <taxon>Dikarya</taxon>
        <taxon>Ascomycota</taxon>
        <taxon>Pezizomycotina</taxon>
        <taxon>Sordariomycetes</taxon>
        <taxon>Hypocreomycetidae</taxon>
        <taxon>Hypocreales</taxon>
        <taxon>Nectriaceae</taxon>
        <taxon>Fusarium</taxon>
        <taxon>Fusarium fujikuroi species complex</taxon>
    </lineage>
</organism>
<dbReference type="Gene3D" id="3.40.50.720">
    <property type="entry name" value="NAD(P)-binding Rossmann-like Domain"/>
    <property type="match status" value="2"/>
</dbReference>
<dbReference type="InterPro" id="IPR010839">
    <property type="entry name" value="AtuA_N"/>
</dbReference>
<sequence>MAATKRPVRIANISGATGDGPGALYRIVREGPVDVVTGDYLAEVNVAWLALEKQNDPAMGYDGNFLRQLDRETAHIIADKGIKVIHDGGALNPKGLAQKCQELLQSYGITSLKVACVEGDNVMDILDTLKKPGYAPHLDVKGRDLSHIDKPVLSANAYVGMSGILAALHAGADIIISGRCCDASPVMGAAAWWHGWKEDEYDKLAGALIAGHCTECGCYATGGNFSGFKSIPKNWNQGFPIAEVSSDGSFEVALQEGARGLVSKDTITAQLVYEIQGPFYLNPDVVADIRNVEVLDKSKNRVSVSGLTGQAPPPTTKLAICTTGGFQIEYYLFAVGLDVEEKLQDFRNCLEEVIPNRADYAVLRADIKETLATLPVAVGGYGLGGYCGQHACMDFRMMAPRPYVVYEPFLVPYADTKLRVTVGEDSQYVSPPQKTKPFSGQITYDAHQELDISRYGDTARAPLGMRVHARSGDKGSNANVGFWVTEDDEYDWLRSFLSIQRVKQLLGYDYSEKWEVERFDISNIRCVHFLVMGVLEGGISCSPRLDGLAKSFGEFLQSVGFNGTYGGFSQYCLADPLSTVKVPEELSDEIAAPLFCAGVTAYGAIKKAAKRQLPGSLVNIVGSGGVGHLAIIHSGADAVFNSLTTPMETIELAQSTLVVSGSIRAYQFGMGITQVRGAIIAVGAPHELFPCNVTEMVLRELSIIATNQGTRQELAESLSMAASHNIKPLILTRHVDEINEGVKDLIGGKVTGRTVFNMWK</sequence>
<dbReference type="OrthoDB" id="10265871at2759"/>
<dbReference type="Proteomes" id="UP000530670">
    <property type="component" value="Unassembled WGS sequence"/>
</dbReference>
<dbReference type="RefSeq" id="XP_037202863.1">
    <property type="nucleotide sequence ID" value="XM_037342895.1"/>
</dbReference>
<accession>A0A8H5R314</accession>
<feature type="domain" description="AtuA-like ferredoxin-fold" evidence="2">
    <location>
        <begin position="467"/>
        <end position="557"/>
    </location>
</feature>
<dbReference type="Pfam" id="PF07287">
    <property type="entry name" value="AtuA"/>
    <property type="match status" value="1"/>
</dbReference>
<dbReference type="AlphaFoldDB" id="A0A8H5R314"/>
<dbReference type="PANTHER" id="PTHR47585">
    <property type="match status" value="1"/>
</dbReference>
<evidence type="ECO:0000259" key="2">
    <source>
        <dbReference type="Pfam" id="PF23544"/>
    </source>
</evidence>
<dbReference type="Pfam" id="PF23544">
    <property type="entry name" value="AtuA_ferredoxin"/>
    <property type="match status" value="1"/>
</dbReference>
<evidence type="ECO:0000313" key="4">
    <source>
        <dbReference type="Proteomes" id="UP000530670"/>
    </source>
</evidence>
<evidence type="ECO:0000313" key="3">
    <source>
        <dbReference type="EMBL" id="KAF5625192.1"/>
    </source>
</evidence>
<reference evidence="3 4" key="1">
    <citation type="submission" date="2020-05" db="EMBL/GenBank/DDBJ databases">
        <title>Identification and distribution of gene clusters putatively required for synthesis of sphingolipid metabolism inhibitors in phylogenetically diverse species of the filamentous fungus Fusarium.</title>
        <authorList>
            <person name="Kim H.-S."/>
            <person name="Busman M."/>
            <person name="Brown D.W."/>
            <person name="Divon H."/>
            <person name="Uhlig S."/>
            <person name="Proctor R.H."/>
        </authorList>
    </citation>
    <scope>NUCLEOTIDE SEQUENCE [LARGE SCALE GENOMIC DNA]</scope>
    <source>
        <strain evidence="3 4">NRRL 66243</strain>
    </source>
</reference>